<keyword evidence="4 8" id="KW-0175">Coiled coil</keyword>
<dbReference type="PANTHER" id="PTHR18937">
    <property type="entry name" value="STRUCTURAL MAINTENANCE OF CHROMOSOMES SMC FAMILY MEMBER"/>
    <property type="match status" value="1"/>
</dbReference>
<dbReference type="VEuPathDB" id="MicrosporidiaDB:CWI39_1063p0010"/>
<dbReference type="InterPro" id="IPR024704">
    <property type="entry name" value="SMC"/>
</dbReference>
<evidence type="ECO:0000256" key="1">
    <source>
        <dbReference type="ARBA" id="ARBA00004123"/>
    </source>
</evidence>
<feature type="coiled-coil region" evidence="8">
    <location>
        <begin position="697"/>
        <end position="773"/>
    </location>
</feature>
<evidence type="ECO:0000313" key="10">
    <source>
        <dbReference type="EMBL" id="TBU02111.1"/>
    </source>
</evidence>
<evidence type="ECO:0000256" key="2">
    <source>
        <dbReference type="ARBA" id="ARBA00022618"/>
    </source>
</evidence>
<dbReference type="Pfam" id="PF06470">
    <property type="entry name" value="SMC_hinge"/>
    <property type="match status" value="1"/>
</dbReference>
<dbReference type="GO" id="GO:0003677">
    <property type="term" value="F:DNA binding"/>
    <property type="evidence" value="ECO:0007669"/>
    <property type="project" value="TreeGrafter"/>
</dbReference>
<accession>A0A4Q9L5I9</accession>
<reference evidence="10 11" key="1">
    <citation type="submission" date="2017-12" db="EMBL/GenBank/DDBJ databases">
        <authorList>
            <person name="Pombert J.-F."/>
            <person name="Haag K.L."/>
            <person name="Ebert D."/>
        </authorList>
    </citation>
    <scope>NUCLEOTIDE SEQUENCE [LARGE SCALE GENOMIC DNA]</scope>
    <source>
        <strain evidence="10">BE-OM-2</strain>
    </source>
</reference>
<dbReference type="SUPFAM" id="SSF52540">
    <property type="entry name" value="P-loop containing nucleoside triphosphate hydrolases"/>
    <property type="match status" value="1"/>
</dbReference>
<dbReference type="SUPFAM" id="SSF75553">
    <property type="entry name" value="Smc hinge domain"/>
    <property type="match status" value="1"/>
</dbReference>
<evidence type="ECO:0000256" key="6">
    <source>
        <dbReference type="ARBA" id="ARBA00023306"/>
    </source>
</evidence>
<dbReference type="PIRSF" id="PIRSF005719">
    <property type="entry name" value="SMC"/>
    <property type="match status" value="1"/>
</dbReference>
<dbReference type="InterPro" id="IPR036277">
    <property type="entry name" value="SMC_hinge_sf"/>
</dbReference>
<dbReference type="Gene3D" id="1.20.1060.20">
    <property type="match status" value="1"/>
</dbReference>
<protein>
    <recommendedName>
        <fullName evidence="7">Structural maintenance of chromosomes protein</fullName>
    </recommendedName>
</protein>
<dbReference type="GO" id="GO:0007062">
    <property type="term" value="P:sister chromatid cohesion"/>
    <property type="evidence" value="ECO:0007669"/>
    <property type="project" value="TreeGrafter"/>
</dbReference>
<dbReference type="Gene3D" id="3.40.50.300">
    <property type="entry name" value="P-loop containing nucleotide triphosphate hydrolases"/>
    <property type="match status" value="2"/>
</dbReference>
<comment type="similarity">
    <text evidence="7">Belongs to the SMC family.</text>
</comment>
<dbReference type="InterPro" id="IPR027417">
    <property type="entry name" value="P-loop_NTPase"/>
</dbReference>
<feature type="coiled-coil region" evidence="8">
    <location>
        <begin position="802"/>
        <end position="836"/>
    </location>
</feature>
<evidence type="ECO:0000256" key="8">
    <source>
        <dbReference type="SAM" id="Coils"/>
    </source>
</evidence>
<feature type="domain" description="SMC hinge" evidence="9">
    <location>
        <begin position="509"/>
        <end position="631"/>
    </location>
</feature>
<evidence type="ECO:0000256" key="5">
    <source>
        <dbReference type="ARBA" id="ARBA00023242"/>
    </source>
</evidence>
<dbReference type="Gene3D" id="3.30.70.1620">
    <property type="match status" value="1"/>
</dbReference>
<comment type="caution">
    <text evidence="10">The sequence shown here is derived from an EMBL/GenBank/DDBJ whole genome shotgun (WGS) entry which is preliminary data.</text>
</comment>
<gene>
    <name evidence="10" type="ORF">CWI36_1186p0020</name>
</gene>
<evidence type="ECO:0000256" key="3">
    <source>
        <dbReference type="ARBA" id="ARBA00022776"/>
    </source>
</evidence>
<dbReference type="GO" id="GO:0008278">
    <property type="term" value="C:cohesin complex"/>
    <property type="evidence" value="ECO:0007669"/>
    <property type="project" value="TreeGrafter"/>
</dbReference>
<name>A0A4Q9L5I9_9MICR</name>
<keyword evidence="11" id="KW-1185">Reference proteome</keyword>
<feature type="coiled-coil region" evidence="8">
    <location>
        <begin position="231"/>
        <end position="267"/>
    </location>
</feature>
<dbReference type="STRING" id="148818.A0A4Q9L5I9"/>
<dbReference type="VEuPathDB" id="MicrosporidiaDB:CWI36_1186p0020"/>
<dbReference type="PANTHER" id="PTHR18937:SF12">
    <property type="entry name" value="STRUCTURAL MAINTENANCE OF CHROMOSOMES PROTEIN"/>
    <property type="match status" value="1"/>
</dbReference>
<dbReference type="GO" id="GO:0005524">
    <property type="term" value="F:ATP binding"/>
    <property type="evidence" value="ECO:0007669"/>
    <property type="project" value="InterPro"/>
</dbReference>
<feature type="coiled-coil region" evidence="8">
    <location>
        <begin position="1042"/>
        <end position="1069"/>
    </location>
</feature>
<dbReference type="GO" id="GO:0016887">
    <property type="term" value="F:ATP hydrolysis activity"/>
    <property type="evidence" value="ECO:0007669"/>
    <property type="project" value="InterPro"/>
</dbReference>
<dbReference type="InterPro" id="IPR010935">
    <property type="entry name" value="SMC_hinge"/>
</dbReference>
<keyword evidence="2" id="KW-0132">Cell division</keyword>
<dbReference type="GO" id="GO:0051301">
    <property type="term" value="P:cell division"/>
    <property type="evidence" value="ECO:0007669"/>
    <property type="project" value="UniProtKB-KW"/>
</dbReference>
<dbReference type="InterPro" id="IPR003395">
    <property type="entry name" value="RecF/RecN/SMC_N"/>
</dbReference>
<evidence type="ECO:0000256" key="7">
    <source>
        <dbReference type="PIRNR" id="PIRNR005719"/>
    </source>
</evidence>
<dbReference type="GO" id="GO:0005634">
    <property type="term" value="C:nucleus"/>
    <property type="evidence" value="ECO:0007669"/>
    <property type="project" value="UniProtKB-SubCell"/>
</dbReference>
<keyword evidence="3" id="KW-0498">Mitosis</keyword>
<dbReference type="Proteomes" id="UP000291404">
    <property type="component" value="Unassembled WGS sequence"/>
</dbReference>
<evidence type="ECO:0000259" key="9">
    <source>
        <dbReference type="SMART" id="SM00968"/>
    </source>
</evidence>
<comment type="subcellular location">
    <subcellularLocation>
        <location evidence="1 7">Nucleus</location>
    </subcellularLocation>
</comment>
<dbReference type="AlphaFoldDB" id="A0A4Q9L5I9"/>
<evidence type="ECO:0000256" key="4">
    <source>
        <dbReference type="ARBA" id="ARBA00023054"/>
    </source>
</evidence>
<keyword evidence="6" id="KW-0131">Cell cycle</keyword>
<proteinExistence type="inferred from homology"/>
<dbReference type="EMBL" id="PITI01001186">
    <property type="protein sequence ID" value="TBU02111.1"/>
    <property type="molecule type" value="Genomic_DNA"/>
</dbReference>
<dbReference type="Pfam" id="PF02463">
    <property type="entry name" value="SMC_N"/>
    <property type="match status" value="2"/>
</dbReference>
<organism evidence="10 11">
    <name type="scientific">Hamiltosporidium magnivora</name>
    <dbReference type="NCBI Taxonomy" id="148818"/>
    <lineage>
        <taxon>Eukaryota</taxon>
        <taxon>Fungi</taxon>
        <taxon>Fungi incertae sedis</taxon>
        <taxon>Microsporidia</taxon>
        <taxon>Dubosqiidae</taxon>
        <taxon>Hamiltosporidium</taxon>
    </lineage>
</organism>
<keyword evidence="5 7" id="KW-0539">Nucleus</keyword>
<dbReference type="SMART" id="SM00968">
    <property type="entry name" value="SMC_hinge"/>
    <property type="match status" value="1"/>
</dbReference>
<sequence length="1275" mass="150788">MLEKIEVENFKSYNGKCIIGPFTKYTCIVGPNGSGKSNIIDAICFVLCIPIKNLRVSKLSQLINGVNTYMSVTLYINTENELRLKRKIVLREREGKDEKEDSCVVSSYFVNDISKSYSEYLEVLSSLNFFPKIKNFLIFQNDIGCLSLKSSKEILESVEEICGSIEYKPKYEELSKKFNEITLSLGRISDMKKKTLNFIKETKHEQQQQNKIKNLLSSKESRSILLVLANLKIQENSMKNIKEKISKLNFEKNILNEKNESKMLEEQKFKTFGLQKEMLKMEEFKNINLEKIKNITKFYEELCGSEILKEKNENEIYAKKSKIKFYLHEKYKEVEKCKNELVYIEESFKKVMENNEEKRKKKEFYIEKYGDIFNECEDLFLQKCRNNLREFKEEEMEIYSLKDQIKKFKIKLEIINKEISKFDKEKDFLGFEEKLEEKLNLFKKNKENIFLKIKTDLKKVEELENKEIEFNNQLNILMKKIMDLKVFKIEGDKRTKMRLFVKTLQQINSSVYGEFNNFIEVSQKKYEKGIGLLMKGNEYSVVVENDEVAIDCVNYVKEYNKKYFGTKVGRITFLPLKEIKGRHVKGEFRNLSGAVPAIDTLIYDSKYKNVVEYVFEDGIIAENLELAKDLVYEKKIKTRVVTHDGVLFNLNGTITGSSSKSFFEEKDNSISELLFERNKILDSLKTIYDSKQNLSHIEIFREKINNFDLKIEETEKLILEKNEKRKLETEKINKLNENKKELESLIQEKENSLNLLEHKIEKNQKRIKKYENKIFIPFLEKSKITVEEFRNLQEDLNDFYLKNDYENKRKEIEIKLDLIKDEINKFQSKLNELENESMFKFIIPQSIIDSVDINQEMEIKTVINILETFISKYQIENENYTTEIQKLKEKFLIEKNKFEFMNKKITDFLEKINSIESEVINYMNQYERINEERLENLRMALLDEINIPILEGNLNEYKKDLIVDYSILENELQNSNLKSTENFDNENFGNINENKIENNKENYENETISTKEIINDTSKYNILKNMLSDELKEITKQLDLFIPLVKNNNSNLESNLSDLNEEHSKIKFEWQKTKEDLKNIKNQRQEIFMNCFNKISNSITRIYKELTKSESEGSAYLILENTDDPFKEGIKYHVMPPRKRFREIKDLSGGEQSIASLALLFAIQEYKPSLFYIFDEIDAPLDKFNVFKLSQYLENFPTQKIIVTHKINLFQFSESLIGVYKNKEGVSKTLIVIKGVSYTTITNRVLSYTTFTNRVLIYSSITNRVLNNIPFIKVY</sequence>
<feature type="coiled-coil region" evidence="8">
    <location>
        <begin position="870"/>
        <end position="932"/>
    </location>
</feature>
<evidence type="ECO:0000313" key="11">
    <source>
        <dbReference type="Proteomes" id="UP000291404"/>
    </source>
</evidence>